<reference evidence="5 6" key="1">
    <citation type="submission" date="2017-09" db="EMBL/GenBank/DDBJ databases">
        <authorList>
            <person name="Lee N."/>
            <person name="Cho B.-K."/>
        </authorList>
    </citation>
    <scope>NUCLEOTIDE SEQUENCE [LARGE SCALE GENOMIC DNA]</scope>
    <source>
        <strain evidence="5 6">ATCC 23948</strain>
    </source>
</reference>
<sequence>MCRWSGSPCTHCCPRSTNASPRRGRTEARCDRRPVVTGGRPGTPESRVDLDREQMGRDLVSLVLTVVELLRQLMERQAIRRVEQGDLSDEQVEHIGETLMHLEARMTELCEQHDLSLADLNLDLGPLGSLLPRD</sequence>
<dbReference type="PANTHER" id="PTHR40137">
    <property type="entry name" value="PROTEIN GVPK 1"/>
    <property type="match status" value="1"/>
</dbReference>
<feature type="region of interest" description="Disordered" evidence="4">
    <location>
        <begin position="15"/>
        <end position="48"/>
    </location>
</feature>
<evidence type="ECO:0000256" key="4">
    <source>
        <dbReference type="SAM" id="MobiDB-lite"/>
    </source>
</evidence>
<dbReference type="KEGG" id="spla:CP981_02690"/>
<dbReference type="GO" id="GO:0031411">
    <property type="term" value="C:gas vesicle"/>
    <property type="evidence" value="ECO:0007669"/>
    <property type="project" value="UniProtKB-SubCell"/>
</dbReference>
<feature type="compositionally biased region" description="Basic and acidic residues" evidence="4">
    <location>
        <begin position="24"/>
        <end position="34"/>
    </location>
</feature>
<evidence type="ECO:0000313" key="5">
    <source>
        <dbReference type="EMBL" id="QEV50718.1"/>
    </source>
</evidence>
<evidence type="ECO:0000313" key="6">
    <source>
        <dbReference type="Proteomes" id="UP000325458"/>
    </source>
</evidence>
<evidence type="ECO:0000256" key="3">
    <source>
        <dbReference type="ARBA" id="ARBA00035659"/>
    </source>
</evidence>
<dbReference type="GO" id="GO:0031412">
    <property type="term" value="P:gas vesicle organization"/>
    <property type="evidence" value="ECO:0007669"/>
    <property type="project" value="InterPro"/>
</dbReference>
<accession>A0AAE6TMG8</accession>
<proteinExistence type="inferred from homology"/>
<dbReference type="PANTHER" id="PTHR40137:SF2">
    <property type="entry name" value="PROTEIN GVPK 1"/>
    <property type="match status" value="1"/>
</dbReference>
<dbReference type="Proteomes" id="UP000325458">
    <property type="component" value="Chromosome"/>
</dbReference>
<comment type="similarity">
    <text evidence="3">Belongs to the gas vesicle GvpK family.</text>
</comment>
<name>A0AAE6TMG8_STRPT</name>
<gene>
    <name evidence="5" type="ORF">CP981_02690</name>
</gene>
<evidence type="ECO:0000256" key="2">
    <source>
        <dbReference type="ARBA" id="ARBA00035108"/>
    </source>
</evidence>
<organism evidence="5 6">
    <name type="scientific">Streptomyces platensis</name>
    <dbReference type="NCBI Taxonomy" id="58346"/>
    <lineage>
        <taxon>Bacteria</taxon>
        <taxon>Bacillati</taxon>
        <taxon>Actinomycetota</taxon>
        <taxon>Actinomycetes</taxon>
        <taxon>Kitasatosporales</taxon>
        <taxon>Streptomycetaceae</taxon>
        <taxon>Streptomyces</taxon>
    </lineage>
</organism>
<keyword evidence="1" id="KW-0304">Gas vesicle</keyword>
<protein>
    <submittedName>
        <fullName evidence="5">Gas vesicle protein K</fullName>
    </submittedName>
</protein>
<dbReference type="InterPro" id="IPR007805">
    <property type="entry name" value="GvpK"/>
</dbReference>
<evidence type="ECO:0000256" key="1">
    <source>
        <dbReference type="ARBA" id="ARBA00022987"/>
    </source>
</evidence>
<dbReference type="AlphaFoldDB" id="A0AAE6TMG8"/>
<comment type="subcellular location">
    <subcellularLocation>
        <location evidence="2">Gas vesicle</location>
    </subcellularLocation>
</comment>
<dbReference type="EMBL" id="CP023691">
    <property type="protein sequence ID" value="QEV50718.1"/>
    <property type="molecule type" value="Genomic_DNA"/>
</dbReference>
<dbReference type="Pfam" id="PF05121">
    <property type="entry name" value="GvpK"/>
    <property type="match status" value="1"/>
</dbReference>